<dbReference type="Proteomes" id="UP000196158">
    <property type="component" value="Unassembled WGS sequence"/>
</dbReference>
<dbReference type="InterPro" id="IPR038286">
    <property type="entry name" value="IPK_sf"/>
</dbReference>
<gene>
    <name evidence="5" type="ORF">KASA_0L00781G</name>
</gene>
<evidence type="ECO:0000256" key="1">
    <source>
        <dbReference type="ARBA" id="ARBA00007374"/>
    </source>
</evidence>
<dbReference type="GO" id="GO:0032958">
    <property type="term" value="P:inositol phosphate biosynthetic process"/>
    <property type="evidence" value="ECO:0007669"/>
    <property type="project" value="InterPro"/>
</dbReference>
<dbReference type="EC" id="2.7.-.-" evidence="4"/>
<evidence type="ECO:0000256" key="4">
    <source>
        <dbReference type="RuleBase" id="RU363090"/>
    </source>
</evidence>
<evidence type="ECO:0000313" key="6">
    <source>
        <dbReference type="Proteomes" id="UP000196158"/>
    </source>
</evidence>
<dbReference type="PANTHER" id="PTHR12400:SF103">
    <property type="entry name" value="INOSITOL POLYPHOSPHATE MULTIKINASE"/>
    <property type="match status" value="1"/>
</dbReference>
<dbReference type="GO" id="GO:0005737">
    <property type="term" value="C:cytoplasm"/>
    <property type="evidence" value="ECO:0007669"/>
    <property type="project" value="TreeGrafter"/>
</dbReference>
<keyword evidence="3 4" id="KW-0418">Kinase</keyword>
<evidence type="ECO:0000313" key="5">
    <source>
        <dbReference type="EMBL" id="SMN21061.1"/>
    </source>
</evidence>
<evidence type="ECO:0000256" key="3">
    <source>
        <dbReference type="ARBA" id="ARBA00022777"/>
    </source>
</evidence>
<dbReference type="STRING" id="1789683.A0A1X7R663"/>
<dbReference type="AlphaFoldDB" id="A0A1X7R663"/>
<sequence length="344" mass="38873">MSGYKELEHKAAGHDGTLTDEDGLLIFKPLNEQELQFYKDVQQQSVANQDKEEDGDVPLESWIPVFLGVLDEGHNVPKNLSKDVQIVDGGEDLVGLVMHKEDQNEVDTREKRFLVLQNLTAGFKKPNIIDIKLGKLLHDDNATEVKKQRLLEVSQTTTSGSLGFRICGMRIQANERTSNLGIDHHELQPDGEYIFINKMFGRTRTPSDVVDAFETYFANSSLNIERRGTLKKLFFQRLQLFYNTILNSEVRMISSSLLFVYEGDSSRWDSQNDEDALISDDFIDYEDDEDSDSDELPSKTPLSLMALIDFAHSKVTKGAGYDENVIEGVESLLNVFAKLNEPSI</sequence>
<reference evidence="5 6" key="1">
    <citation type="submission" date="2017-04" db="EMBL/GenBank/DDBJ databases">
        <authorList>
            <person name="Afonso C.L."/>
            <person name="Miller P.J."/>
            <person name="Scott M.A."/>
            <person name="Spackman E."/>
            <person name="Goraichik I."/>
            <person name="Dimitrov K.M."/>
            <person name="Suarez D.L."/>
            <person name="Swayne D.E."/>
        </authorList>
    </citation>
    <scope>NUCLEOTIDE SEQUENCE [LARGE SCALE GENOMIC DNA]</scope>
</reference>
<dbReference type="GO" id="GO:0000824">
    <property type="term" value="F:inositol-1,4,5,6-tetrakisphosphate 3-kinase activity"/>
    <property type="evidence" value="ECO:0007669"/>
    <property type="project" value="TreeGrafter"/>
</dbReference>
<dbReference type="EMBL" id="FXLY01000007">
    <property type="protein sequence ID" value="SMN21061.1"/>
    <property type="molecule type" value="Genomic_DNA"/>
</dbReference>
<dbReference type="OrthoDB" id="338650at2759"/>
<dbReference type="Gene3D" id="3.30.470.160">
    <property type="entry name" value="Inositol polyphosphate kinase"/>
    <property type="match status" value="1"/>
</dbReference>
<protein>
    <recommendedName>
        <fullName evidence="4">Kinase</fullName>
        <ecNumber evidence="4">2.7.-.-</ecNumber>
    </recommendedName>
</protein>
<name>A0A1X7R663_9SACH</name>
<dbReference type="GO" id="GO:0005634">
    <property type="term" value="C:nucleus"/>
    <property type="evidence" value="ECO:0007669"/>
    <property type="project" value="TreeGrafter"/>
</dbReference>
<dbReference type="SUPFAM" id="SSF56104">
    <property type="entry name" value="SAICAR synthase-like"/>
    <property type="match status" value="1"/>
</dbReference>
<dbReference type="GO" id="GO:0008440">
    <property type="term" value="F:inositol-1,4,5-trisphosphate 3-kinase activity"/>
    <property type="evidence" value="ECO:0007669"/>
    <property type="project" value="TreeGrafter"/>
</dbReference>
<dbReference type="Pfam" id="PF03770">
    <property type="entry name" value="IPK"/>
    <property type="match status" value="1"/>
</dbReference>
<dbReference type="PANTHER" id="PTHR12400">
    <property type="entry name" value="INOSITOL POLYPHOSPHATE KINASE"/>
    <property type="match status" value="1"/>
</dbReference>
<comment type="similarity">
    <text evidence="1 4">Belongs to the inositol phosphokinase (IPK) family.</text>
</comment>
<dbReference type="GO" id="GO:0046854">
    <property type="term" value="P:phosphatidylinositol phosphate biosynthetic process"/>
    <property type="evidence" value="ECO:0007669"/>
    <property type="project" value="TreeGrafter"/>
</dbReference>
<evidence type="ECO:0000256" key="2">
    <source>
        <dbReference type="ARBA" id="ARBA00022679"/>
    </source>
</evidence>
<keyword evidence="6" id="KW-1185">Reference proteome</keyword>
<keyword evidence="2 4" id="KW-0808">Transferase</keyword>
<accession>A0A1X7R663</accession>
<proteinExistence type="inferred from homology"/>
<organism evidence="5 6">
    <name type="scientific">Maudiozyma saulgeensis</name>
    <dbReference type="NCBI Taxonomy" id="1789683"/>
    <lineage>
        <taxon>Eukaryota</taxon>
        <taxon>Fungi</taxon>
        <taxon>Dikarya</taxon>
        <taxon>Ascomycota</taxon>
        <taxon>Saccharomycotina</taxon>
        <taxon>Saccharomycetes</taxon>
        <taxon>Saccharomycetales</taxon>
        <taxon>Saccharomycetaceae</taxon>
        <taxon>Maudiozyma</taxon>
    </lineage>
</organism>
<dbReference type="InterPro" id="IPR005522">
    <property type="entry name" value="IPK"/>
</dbReference>